<reference evidence="3 4" key="1">
    <citation type="submission" date="2017-07" db="EMBL/GenBank/DDBJ databases">
        <title>Shotgun whole genome sequences of three halophilic bacterial isolates.</title>
        <authorList>
            <person name="Pozzo T."/>
            <person name="Higdon S.M."/>
            <person name="Quillaguaman J."/>
        </authorList>
    </citation>
    <scope>NUCLEOTIDE SEQUENCE [LARGE SCALE GENOMIC DNA]</scope>
    <source>
        <strain evidence="3 4">BU-1</strain>
    </source>
</reference>
<dbReference type="InterPro" id="IPR010982">
    <property type="entry name" value="Lambda_DNA-bd_dom_sf"/>
</dbReference>
<dbReference type="Pfam" id="PF01381">
    <property type="entry name" value="HTH_3"/>
    <property type="match status" value="1"/>
</dbReference>
<evidence type="ECO:0000313" key="4">
    <source>
        <dbReference type="Proteomes" id="UP000216682"/>
    </source>
</evidence>
<evidence type="ECO:0000256" key="1">
    <source>
        <dbReference type="ARBA" id="ARBA00023125"/>
    </source>
</evidence>
<dbReference type="AlphaFoldDB" id="A0A265E863"/>
<sequence length="115" mass="13637">MFSKNLSKLRKRANLTQYQLAEKLGFSRGQIANYEQGKREPDYETLGKIADFFDIGIDELLGRQSREKDIFDDADALMFSDKEGFENLSEEEKTEIRKMLEDQLEYWIDKKRKDK</sequence>
<dbReference type="RefSeq" id="WP_094905328.1">
    <property type="nucleotide sequence ID" value="NZ_NPEZ01000001.1"/>
</dbReference>
<name>A0A265E863_9STAP</name>
<evidence type="ECO:0000259" key="2">
    <source>
        <dbReference type="PROSITE" id="PS50943"/>
    </source>
</evidence>
<dbReference type="CDD" id="cd00093">
    <property type="entry name" value="HTH_XRE"/>
    <property type="match status" value="1"/>
</dbReference>
<proteinExistence type="predicted"/>
<dbReference type="SMART" id="SM00530">
    <property type="entry name" value="HTH_XRE"/>
    <property type="match status" value="1"/>
</dbReference>
<protein>
    <recommendedName>
        <fullName evidence="2">HTH cro/C1-type domain-containing protein</fullName>
    </recommendedName>
</protein>
<evidence type="ECO:0000313" key="3">
    <source>
        <dbReference type="EMBL" id="OZT77781.1"/>
    </source>
</evidence>
<dbReference type="GO" id="GO:0003677">
    <property type="term" value="F:DNA binding"/>
    <property type="evidence" value="ECO:0007669"/>
    <property type="project" value="UniProtKB-KW"/>
</dbReference>
<organism evidence="3 4">
    <name type="scientific">Salinicoccus roseus</name>
    <dbReference type="NCBI Taxonomy" id="45670"/>
    <lineage>
        <taxon>Bacteria</taxon>
        <taxon>Bacillati</taxon>
        <taxon>Bacillota</taxon>
        <taxon>Bacilli</taxon>
        <taxon>Bacillales</taxon>
        <taxon>Staphylococcaceae</taxon>
        <taxon>Salinicoccus</taxon>
    </lineage>
</organism>
<dbReference type="PANTHER" id="PTHR46558:SF11">
    <property type="entry name" value="HTH-TYPE TRANSCRIPTIONAL REGULATOR XRE"/>
    <property type="match status" value="1"/>
</dbReference>
<dbReference type="PANTHER" id="PTHR46558">
    <property type="entry name" value="TRACRIPTIONAL REGULATORY PROTEIN-RELATED-RELATED"/>
    <property type="match status" value="1"/>
</dbReference>
<dbReference type="InterPro" id="IPR001387">
    <property type="entry name" value="Cro/C1-type_HTH"/>
</dbReference>
<accession>A0A265E863</accession>
<feature type="domain" description="HTH cro/C1-type" evidence="2">
    <location>
        <begin position="6"/>
        <end position="60"/>
    </location>
</feature>
<keyword evidence="1" id="KW-0238">DNA-binding</keyword>
<dbReference type="SUPFAM" id="SSF47413">
    <property type="entry name" value="lambda repressor-like DNA-binding domains"/>
    <property type="match status" value="1"/>
</dbReference>
<dbReference type="EMBL" id="NPEZ01000001">
    <property type="protein sequence ID" value="OZT77781.1"/>
    <property type="molecule type" value="Genomic_DNA"/>
</dbReference>
<dbReference type="PROSITE" id="PS50943">
    <property type="entry name" value="HTH_CROC1"/>
    <property type="match status" value="1"/>
</dbReference>
<dbReference type="Proteomes" id="UP000216682">
    <property type="component" value="Unassembled WGS sequence"/>
</dbReference>
<dbReference type="Gene3D" id="1.10.260.40">
    <property type="entry name" value="lambda repressor-like DNA-binding domains"/>
    <property type="match status" value="1"/>
</dbReference>
<gene>
    <name evidence="3" type="ORF">CFN03_00375</name>
</gene>
<comment type="caution">
    <text evidence="3">The sequence shown here is derived from an EMBL/GenBank/DDBJ whole genome shotgun (WGS) entry which is preliminary data.</text>
</comment>